<dbReference type="EMBL" id="QFXC01000011">
    <property type="protein sequence ID" value="RDH82800.1"/>
    <property type="molecule type" value="Genomic_DNA"/>
</dbReference>
<gene>
    <name evidence="5" type="ORF">DIZ80_11030</name>
</gene>
<comment type="caution">
    <text evidence="5">The sequence shown here is derived from an EMBL/GenBank/DDBJ whole genome shotgun (WGS) entry which is preliminary data.</text>
</comment>
<dbReference type="SMART" id="SM00267">
    <property type="entry name" value="GGDEF"/>
    <property type="match status" value="1"/>
</dbReference>
<feature type="domain" description="Response regulatory" evidence="3">
    <location>
        <begin position="9"/>
        <end position="128"/>
    </location>
</feature>
<keyword evidence="1 2" id="KW-0597">Phosphoprotein</keyword>
<dbReference type="Pfam" id="PF00072">
    <property type="entry name" value="Response_reg"/>
    <property type="match status" value="1"/>
</dbReference>
<feature type="domain" description="GGDEF" evidence="4">
    <location>
        <begin position="171"/>
        <end position="306"/>
    </location>
</feature>
<protein>
    <recommendedName>
        <fullName evidence="7">Diguanylate cyclase response regulator</fullName>
    </recommendedName>
</protein>
<proteinExistence type="predicted"/>
<sequence>MSENNKENQVLVVDDSRVIRRAAVKILQKEFDVVEAEDGEDAWDELQKNSNISVVFSDLGMPNMDGFELLEKVRNAQDPVLAKMPIIIITGAEESDGTKEEVLRLGATDFISKPFDSISLKSRASAHINYRNEVKSLEKGAALDKLTGLLTEASFHQQGEQALAYAKRHCTEFTLVRFDIDRFADVFVKHGKDIAEQILAKVASLINEGKRTEDIAARLGVSRFALLLPCSDPQGAEVVVSRICQRVSRLKLKMGKDVFNIQFSTGITSPVLDDTEVVFSDLFKQAEIALQKAVTDGSGKIVRYQSGESSVTENTPESLSVSETEVDLEDIVIKLAREDASVTDEQLASAMRKMLPLIAHADSRLKLGLSKVILHLKKRLHH</sequence>
<dbReference type="InterPro" id="IPR011006">
    <property type="entry name" value="CheY-like_superfamily"/>
</dbReference>
<dbReference type="SUPFAM" id="SSF55073">
    <property type="entry name" value="Nucleotide cyclase"/>
    <property type="match status" value="1"/>
</dbReference>
<evidence type="ECO:0000256" key="2">
    <source>
        <dbReference type="PROSITE-ProRule" id="PRU00169"/>
    </source>
</evidence>
<dbReference type="PANTHER" id="PTHR44591:SF3">
    <property type="entry name" value="RESPONSE REGULATORY DOMAIN-CONTAINING PROTEIN"/>
    <property type="match status" value="1"/>
</dbReference>
<evidence type="ECO:0000259" key="3">
    <source>
        <dbReference type="PROSITE" id="PS50110"/>
    </source>
</evidence>
<dbReference type="Gene3D" id="3.40.50.2300">
    <property type="match status" value="1"/>
</dbReference>
<dbReference type="PROSITE" id="PS50110">
    <property type="entry name" value="RESPONSE_REGULATORY"/>
    <property type="match status" value="1"/>
</dbReference>
<dbReference type="Proteomes" id="UP000254266">
    <property type="component" value="Unassembled WGS sequence"/>
</dbReference>
<evidence type="ECO:0008006" key="7">
    <source>
        <dbReference type="Google" id="ProtNLM"/>
    </source>
</evidence>
<accession>A0A370DDZ9</accession>
<keyword evidence="6" id="KW-1185">Reference proteome</keyword>
<feature type="modified residue" description="4-aspartylphosphate" evidence="2">
    <location>
        <position position="58"/>
    </location>
</feature>
<dbReference type="AlphaFoldDB" id="A0A370DDZ9"/>
<evidence type="ECO:0000313" key="5">
    <source>
        <dbReference type="EMBL" id="RDH82800.1"/>
    </source>
</evidence>
<organism evidence="5 6">
    <name type="scientific">endosymbiont of Galathealinum brachiosum</name>
    <dbReference type="NCBI Taxonomy" id="2200906"/>
    <lineage>
        <taxon>Bacteria</taxon>
        <taxon>Pseudomonadati</taxon>
        <taxon>Pseudomonadota</taxon>
        <taxon>Gammaproteobacteria</taxon>
        <taxon>sulfur-oxidizing symbionts</taxon>
    </lineage>
</organism>
<dbReference type="InterPro" id="IPR043128">
    <property type="entry name" value="Rev_trsase/Diguanyl_cyclase"/>
</dbReference>
<dbReference type="CDD" id="cd01949">
    <property type="entry name" value="GGDEF"/>
    <property type="match status" value="1"/>
</dbReference>
<dbReference type="NCBIfam" id="TIGR00254">
    <property type="entry name" value="GGDEF"/>
    <property type="match status" value="1"/>
</dbReference>
<dbReference type="InterPro" id="IPR029787">
    <property type="entry name" value="Nucleotide_cyclase"/>
</dbReference>
<dbReference type="SMART" id="SM00448">
    <property type="entry name" value="REC"/>
    <property type="match status" value="1"/>
</dbReference>
<dbReference type="InterPro" id="IPR000160">
    <property type="entry name" value="GGDEF_dom"/>
</dbReference>
<dbReference type="InterPro" id="IPR001789">
    <property type="entry name" value="Sig_transdc_resp-reg_receiver"/>
</dbReference>
<dbReference type="InterPro" id="IPR050595">
    <property type="entry name" value="Bact_response_regulator"/>
</dbReference>
<dbReference type="PANTHER" id="PTHR44591">
    <property type="entry name" value="STRESS RESPONSE REGULATOR PROTEIN 1"/>
    <property type="match status" value="1"/>
</dbReference>
<dbReference type="SUPFAM" id="SSF52172">
    <property type="entry name" value="CheY-like"/>
    <property type="match status" value="1"/>
</dbReference>
<dbReference type="GO" id="GO:0000160">
    <property type="term" value="P:phosphorelay signal transduction system"/>
    <property type="evidence" value="ECO:0007669"/>
    <property type="project" value="InterPro"/>
</dbReference>
<dbReference type="PROSITE" id="PS50887">
    <property type="entry name" value="GGDEF"/>
    <property type="match status" value="1"/>
</dbReference>
<dbReference type="Pfam" id="PF00990">
    <property type="entry name" value="GGDEF"/>
    <property type="match status" value="1"/>
</dbReference>
<evidence type="ECO:0000313" key="6">
    <source>
        <dbReference type="Proteomes" id="UP000254266"/>
    </source>
</evidence>
<evidence type="ECO:0000259" key="4">
    <source>
        <dbReference type="PROSITE" id="PS50887"/>
    </source>
</evidence>
<reference evidence="5 6" key="1">
    <citation type="journal article" date="2018" name="ISME J.">
        <title>Endosymbiont genomes yield clues of tubeworm success.</title>
        <authorList>
            <person name="Li Y."/>
            <person name="Liles M.R."/>
            <person name="Halanych K.M."/>
        </authorList>
    </citation>
    <scope>NUCLEOTIDE SEQUENCE [LARGE SCALE GENOMIC DNA]</scope>
    <source>
        <strain evidence="5">A1464</strain>
    </source>
</reference>
<name>A0A370DDZ9_9GAMM</name>
<dbReference type="Gene3D" id="3.30.70.270">
    <property type="match status" value="1"/>
</dbReference>
<evidence type="ECO:0000256" key="1">
    <source>
        <dbReference type="ARBA" id="ARBA00022553"/>
    </source>
</evidence>